<dbReference type="AlphaFoldDB" id="A0A553H0J3"/>
<evidence type="ECO:0000313" key="1">
    <source>
        <dbReference type="EMBL" id="TRX75267.1"/>
    </source>
</evidence>
<name>A0A553H0J3_9PSED</name>
<dbReference type="InterPro" id="IPR009225">
    <property type="entry name" value="Phage_head_completion_GpL"/>
</dbReference>
<comment type="caution">
    <text evidence="1">The sequence shown here is derived from an EMBL/GenBank/DDBJ whole genome shotgun (WGS) entry which is preliminary data.</text>
</comment>
<evidence type="ECO:0000313" key="2">
    <source>
        <dbReference type="Proteomes" id="UP000315235"/>
    </source>
</evidence>
<dbReference type="Proteomes" id="UP000315235">
    <property type="component" value="Unassembled WGS sequence"/>
</dbReference>
<dbReference type="EMBL" id="VJOY01000005">
    <property type="protein sequence ID" value="TRX75267.1"/>
    <property type="molecule type" value="Genomic_DNA"/>
</dbReference>
<sequence>MSGFIAGGAPPAEHINTDGFWPSIDLEQMREVLHIESGIDSARLETAVIAAAININRGLAAWQADQQAKGFTRLADVPAGQVRGISTLVRLYIEAVQAATGAEVIERYGDQDGHDINALLAQRDGYRRDQRWALRDLVGRPRVNVELL</sequence>
<reference evidence="1 2" key="1">
    <citation type="submission" date="2019-07" db="EMBL/GenBank/DDBJ databases">
        <title>Pseudomonas mangiferae sp. nov., isolated from bark of mango tree in Thailand.</title>
        <authorList>
            <person name="Srisuk N."/>
            <person name="Anurat P."/>
        </authorList>
    </citation>
    <scope>NUCLEOTIDE SEQUENCE [LARGE SCALE GENOMIC DNA]</scope>
    <source>
        <strain evidence="1 2">DMKU_BBB3-04</strain>
    </source>
</reference>
<accession>A0A553H0J3</accession>
<keyword evidence="2" id="KW-1185">Reference proteome</keyword>
<protein>
    <submittedName>
        <fullName evidence="1">Head completion/stabilization protein</fullName>
    </submittedName>
</protein>
<organism evidence="1 2">
    <name type="scientific">Pseudomonas mangiferae</name>
    <dbReference type="NCBI Taxonomy" id="2593654"/>
    <lineage>
        <taxon>Bacteria</taxon>
        <taxon>Pseudomonadati</taxon>
        <taxon>Pseudomonadota</taxon>
        <taxon>Gammaproteobacteria</taxon>
        <taxon>Pseudomonadales</taxon>
        <taxon>Pseudomonadaceae</taxon>
        <taxon>Pseudomonas</taxon>
    </lineage>
</organism>
<dbReference type="Pfam" id="PF05926">
    <property type="entry name" value="Phage_GPL"/>
    <property type="match status" value="1"/>
</dbReference>
<dbReference type="OrthoDB" id="6312934at2"/>
<proteinExistence type="predicted"/>
<dbReference type="RefSeq" id="WP_143488010.1">
    <property type="nucleotide sequence ID" value="NZ_VJOY01000005.1"/>
</dbReference>
<gene>
    <name evidence="1" type="ORF">FM069_09245</name>
</gene>